<evidence type="ECO:0000313" key="1">
    <source>
        <dbReference type="EMBL" id="KAK7309329.1"/>
    </source>
</evidence>
<name>A0AAN9K393_CLITE</name>
<sequence>MFCQMHRPASINNTAKKIVYIFKGVDIILILSCRGKKSVYISPPNIALNLATTTSLVVAQSLQTPSRTRCNIILSLPVQKTHP</sequence>
<comment type="caution">
    <text evidence="1">The sequence shown here is derived from an EMBL/GenBank/DDBJ whole genome shotgun (WGS) entry which is preliminary data.</text>
</comment>
<organism evidence="1 2">
    <name type="scientific">Clitoria ternatea</name>
    <name type="common">Butterfly pea</name>
    <dbReference type="NCBI Taxonomy" id="43366"/>
    <lineage>
        <taxon>Eukaryota</taxon>
        <taxon>Viridiplantae</taxon>
        <taxon>Streptophyta</taxon>
        <taxon>Embryophyta</taxon>
        <taxon>Tracheophyta</taxon>
        <taxon>Spermatophyta</taxon>
        <taxon>Magnoliopsida</taxon>
        <taxon>eudicotyledons</taxon>
        <taxon>Gunneridae</taxon>
        <taxon>Pentapetalae</taxon>
        <taxon>rosids</taxon>
        <taxon>fabids</taxon>
        <taxon>Fabales</taxon>
        <taxon>Fabaceae</taxon>
        <taxon>Papilionoideae</taxon>
        <taxon>50 kb inversion clade</taxon>
        <taxon>NPAAA clade</taxon>
        <taxon>indigoferoid/millettioid clade</taxon>
        <taxon>Phaseoleae</taxon>
        <taxon>Clitoria</taxon>
    </lineage>
</organism>
<protein>
    <submittedName>
        <fullName evidence="1">Uncharacterized protein</fullName>
    </submittedName>
</protein>
<dbReference type="AlphaFoldDB" id="A0AAN9K393"/>
<evidence type="ECO:0000313" key="2">
    <source>
        <dbReference type="Proteomes" id="UP001359559"/>
    </source>
</evidence>
<proteinExistence type="predicted"/>
<keyword evidence="2" id="KW-1185">Reference proteome</keyword>
<gene>
    <name evidence="1" type="ORF">RJT34_05961</name>
</gene>
<dbReference type="EMBL" id="JAYKXN010000002">
    <property type="protein sequence ID" value="KAK7309329.1"/>
    <property type="molecule type" value="Genomic_DNA"/>
</dbReference>
<accession>A0AAN9K393</accession>
<reference evidence="1 2" key="1">
    <citation type="submission" date="2024-01" db="EMBL/GenBank/DDBJ databases">
        <title>The genomes of 5 underutilized Papilionoideae crops provide insights into root nodulation and disease resistance.</title>
        <authorList>
            <person name="Yuan L."/>
        </authorList>
    </citation>
    <scope>NUCLEOTIDE SEQUENCE [LARGE SCALE GENOMIC DNA]</scope>
    <source>
        <strain evidence="1">LY-2023</strain>
        <tissue evidence="1">Leaf</tissue>
    </source>
</reference>
<dbReference type="Proteomes" id="UP001359559">
    <property type="component" value="Unassembled WGS sequence"/>
</dbReference>